<evidence type="ECO:0000313" key="1">
    <source>
        <dbReference type="EMBL" id="SUB85911.1"/>
    </source>
</evidence>
<evidence type="ECO:0000313" key="2">
    <source>
        <dbReference type="Proteomes" id="UP000254072"/>
    </source>
</evidence>
<reference evidence="1 2" key="1">
    <citation type="submission" date="2018-06" db="EMBL/GenBank/DDBJ databases">
        <authorList>
            <consortium name="Pathogen Informatics"/>
            <person name="Doyle S."/>
        </authorList>
    </citation>
    <scope>NUCLEOTIDE SEQUENCE [LARGE SCALE GENOMIC DNA]</scope>
    <source>
        <strain evidence="1 2">NCTC11157</strain>
    </source>
</reference>
<dbReference type="AlphaFoldDB" id="A0A379E0P8"/>
<dbReference type="Proteomes" id="UP000254072">
    <property type="component" value="Unassembled WGS sequence"/>
</dbReference>
<proteinExistence type="predicted"/>
<dbReference type="RefSeq" id="WP_021668421.1">
    <property type="nucleotide sequence ID" value="NZ_CAMPVB010000043.1"/>
</dbReference>
<dbReference type="EMBL" id="UGTL01000001">
    <property type="protein sequence ID" value="SUB85911.1"/>
    <property type="molecule type" value="Genomic_DNA"/>
</dbReference>
<gene>
    <name evidence="1" type="ORF">NCTC11157_01651</name>
</gene>
<evidence type="ECO:0008006" key="3">
    <source>
        <dbReference type="Google" id="ProtNLM"/>
    </source>
</evidence>
<name>A0A379E0P8_9BACT</name>
<sequence>MTIQYEYDYGRLVGISYPDHPENNVKYHYGGINSSYNRIGRLMLREDGITIDYKAKYVKQQQSIKDSYKDFGVAYNGEDNDNYVNGEGFCCNDKSLEAAQERAKAARNAKTRAVDKIAYLLHALTTGIETDALIRKALGKNGLTLLDSR</sequence>
<accession>A0A379E0P8</accession>
<dbReference type="GeneID" id="91083835"/>
<protein>
    <recommendedName>
        <fullName evidence="3">RHS repeat-associated core domain-containing protein</fullName>
    </recommendedName>
</protein>
<organism evidence="1 2">
    <name type="scientific">Prevotella disiens</name>
    <dbReference type="NCBI Taxonomy" id="28130"/>
    <lineage>
        <taxon>Bacteria</taxon>
        <taxon>Pseudomonadati</taxon>
        <taxon>Bacteroidota</taxon>
        <taxon>Bacteroidia</taxon>
        <taxon>Bacteroidales</taxon>
        <taxon>Prevotellaceae</taxon>
        <taxon>Prevotella</taxon>
    </lineage>
</organism>